<evidence type="ECO:0000313" key="2">
    <source>
        <dbReference type="Proteomes" id="UP000573729"/>
    </source>
</evidence>
<sequence length="191" mass="20869">MPSSADPLGAAITTAAQRLHAAAEERSRRPLIILIDGRSGAGKSTLASRLKDLWSPPTTVACLGLDEVYPGWDGLAAASDALAGMLREARFGRPLVWRGWDWTKGAWGRERRRGPADVLIVEGAGAVTADTAGIADLRVWVDAPAAARRERALRRDGETFRPHWERWALQEDRHILTHWPGSLADLTVELP</sequence>
<dbReference type="SUPFAM" id="SSF52540">
    <property type="entry name" value="P-loop containing nucleoside triphosphate hydrolases"/>
    <property type="match status" value="1"/>
</dbReference>
<dbReference type="InterPro" id="IPR027417">
    <property type="entry name" value="P-loop_NTPase"/>
</dbReference>
<evidence type="ECO:0000313" key="1">
    <source>
        <dbReference type="EMBL" id="MBB4667225.1"/>
    </source>
</evidence>
<name>A0A7W7BQZ5_9MICO</name>
<dbReference type="CDD" id="cd02019">
    <property type="entry name" value="NK"/>
    <property type="match status" value="1"/>
</dbReference>
<keyword evidence="1" id="KW-0067">ATP-binding</keyword>
<protein>
    <submittedName>
        <fullName evidence="1">Energy-coupling factor transporter ATP-binding protein EcfA2</fullName>
    </submittedName>
</protein>
<dbReference type="Proteomes" id="UP000573729">
    <property type="component" value="Unassembled WGS sequence"/>
</dbReference>
<comment type="caution">
    <text evidence="1">The sequence shown here is derived from an EMBL/GenBank/DDBJ whole genome shotgun (WGS) entry which is preliminary data.</text>
</comment>
<dbReference type="GO" id="GO:0005524">
    <property type="term" value="F:ATP binding"/>
    <property type="evidence" value="ECO:0007669"/>
    <property type="project" value="UniProtKB-KW"/>
</dbReference>
<keyword evidence="1" id="KW-0547">Nucleotide-binding</keyword>
<dbReference type="EMBL" id="JACHMD010000001">
    <property type="protein sequence ID" value="MBB4667225.1"/>
    <property type="molecule type" value="Genomic_DNA"/>
</dbReference>
<dbReference type="RefSeq" id="WP_184217517.1">
    <property type="nucleotide sequence ID" value="NZ_JACHMD010000001.1"/>
</dbReference>
<organism evidence="1 2">
    <name type="scientific">Microbacterium marinum</name>
    <dbReference type="NCBI Taxonomy" id="421115"/>
    <lineage>
        <taxon>Bacteria</taxon>
        <taxon>Bacillati</taxon>
        <taxon>Actinomycetota</taxon>
        <taxon>Actinomycetes</taxon>
        <taxon>Micrococcales</taxon>
        <taxon>Microbacteriaceae</taxon>
        <taxon>Microbacterium</taxon>
    </lineage>
</organism>
<dbReference type="Gene3D" id="3.40.50.300">
    <property type="entry name" value="P-loop containing nucleotide triphosphate hydrolases"/>
    <property type="match status" value="1"/>
</dbReference>
<gene>
    <name evidence="1" type="ORF">BKA24_001934</name>
</gene>
<accession>A0A7W7BQZ5</accession>
<proteinExistence type="predicted"/>
<reference evidence="1 2" key="1">
    <citation type="submission" date="2020-08" db="EMBL/GenBank/DDBJ databases">
        <title>Sequencing the genomes of 1000 actinobacteria strains.</title>
        <authorList>
            <person name="Klenk H.-P."/>
        </authorList>
    </citation>
    <scope>NUCLEOTIDE SEQUENCE [LARGE SCALE GENOMIC DNA]</scope>
    <source>
        <strain evidence="1 2">DSM 24947</strain>
    </source>
</reference>
<dbReference type="AlphaFoldDB" id="A0A7W7BQZ5"/>
<keyword evidence="2" id="KW-1185">Reference proteome</keyword>